<dbReference type="PROSITE" id="PS01245">
    <property type="entry name" value="RIO1"/>
    <property type="match status" value="1"/>
</dbReference>
<evidence type="ECO:0000256" key="2">
    <source>
        <dbReference type="ARBA" id="ARBA00009196"/>
    </source>
</evidence>
<dbReference type="GO" id="GO:0030490">
    <property type="term" value="P:maturation of SSU-rRNA"/>
    <property type="evidence" value="ECO:0007669"/>
    <property type="project" value="TreeGrafter"/>
</dbReference>
<dbReference type="Pfam" id="PF01163">
    <property type="entry name" value="RIO1"/>
    <property type="match status" value="1"/>
</dbReference>
<dbReference type="OMA" id="GYTNFRE"/>
<sequence>MLLITDAVWSVSSTHLRILKLLEKQKTMNFERIKKVVNVGNLKGYIDDLIQAKFLNFRDRNYHLTYSGYDCIAINDLRKDGLEEMGEKIGVGKESDIYIGMYKGIDVVLKFHRLGRTSFKNLKNKRAYTKENLSWMELSAVSAKREFEYLNMFQELNVPEVYTFNRHVCIMKRLIDFIPLYTTKEFDYEIIYNQMIDFMVNLYERGYVHGDFNEFNCMIKGNEIVVIDFPQCVKIEDIFADKYLLRDFECIKKFFYKKFKYTSNRDIQNELEIKIIK</sequence>
<dbReference type="EC" id="2.7.11.1" evidence="3"/>
<keyword evidence="6" id="KW-0479">Metal-binding</keyword>
<feature type="domain" description="RIO kinase" evidence="13">
    <location>
        <begin position="56"/>
        <end position="277"/>
    </location>
</feature>
<proteinExistence type="inferred from homology"/>
<dbReference type="InterPro" id="IPR018934">
    <property type="entry name" value="RIO_dom"/>
</dbReference>
<dbReference type="GO" id="GO:0005524">
    <property type="term" value="F:ATP binding"/>
    <property type="evidence" value="ECO:0007669"/>
    <property type="project" value="UniProtKB-KW"/>
</dbReference>
<dbReference type="OrthoDB" id="10258631at2759"/>
<dbReference type="InterPro" id="IPR011009">
    <property type="entry name" value="Kinase-like_dom_sf"/>
</dbReference>
<comment type="similarity">
    <text evidence="2">Belongs to the protein kinase superfamily. RIO-type Ser/Thr kinase family.</text>
</comment>
<comment type="catalytic activity">
    <reaction evidence="11">
        <text>L-threonyl-[protein] + ATP = O-phospho-L-threonyl-[protein] + ADP + H(+)</text>
        <dbReference type="Rhea" id="RHEA:46608"/>
        <dbReference type="Rhea" id="RHEA-COMP:11060"/>
        <dbReference type="Rhea" id="RHEA-COMP:11605"/>
        <dbReference type="ChEBI" id="CHEBI:15378"/>
        <dbReference type="ChEBI" id="CHEBI:30013"/>
        <dbReference type="ChEBI" id="CHEBI:30616"/>
        <dbReference type="ChEBI" id="CHEBI:61977"/>
        <dbReference type="ChEBI" id="CHEBI:456216"/>
        <dbReference type="EC" id="2.7.11.1"/>
    </reaction>
</comment>
<dbReference type="GO" id="GO:0005829">
    <property type="term" value="C:cytosol"/>
    <property type="evidence" value="ECO:0007669"/>
    <property type="project" value="TreeGrafter"/>
</dbReference>
<evidence type="ECO:0000256" key="4">
    <source>
        <dbReference type="ARBA" id="ARBA00022527"/>
    </source>
</evidence>
<comment type="caution">
    <text evidence="14">The sequence shown here is derived from an EMBL/GenBank/DDBJ whole genome shotgun (WGS) entry which is preliminary data.</text>
</comment>
<evidence type="ECO:0000256" key="6">
    <source>
        <dbReference type="ARBA" id="ARBA00022723"/>
    </source>
</evidence>
<evidence type="ECO:0000256" key="1">
    <source>
        <dbReference type="ARBA" id="ARBA00001946"/>
    </source>
</evidence>
<keyword evidence="10" id="KW-0460">Magnesium</keyword>
<comment type="catalytic activity">
    <reaction evidence="12">
        <text>L-seryl-[protein] + ATP = O-phospho-L-seryl-[protein] + ADP + H(+)</text>
        <dbReference type="Rhea" id="RHEA:17989"/>
        <dbReference type="Rhea" id="RHEA-COMP:9863"/>
        <dbReference type="Rhea" id="RHEA-COMP:11604"/>
        <dbReference type="ChEBI" id="CHEBI:15378"/>
        <dbReference type="ChEBI" id="CHEBI:29999"/>
        <dbReference type="ChEBI" id="CHEBI:30616"/>
        <dbReference type="ChEBI" id="CHEBI:83421"/>
        <dbReference type="ChEBI" id="CHEBI:456216"/>
        <dbReference type="EC" id="2.7.11.1"/>
    </reaction>
</comment>
<evidence type="ECO:0000256" key="8">
    <source>
        <dbReference type="ARBA" id="ARBA00022777"/>
    </source>
</evidence>
<dbReference type="EMBL" id="ATCN01000363">
    <property type="protein sequence ID" value="EPR79190.1"/>
    <property type="molecule type" value="Genomic_DNA"/>
</dbReference>
<dbReference type="InterPro" id="IPR000687">
    <property type="entry name" value="RIO_kinase"/>
</dbReference>
<dbReference type="GO" id="GO:0046872">
    <property type="term" value="F:metal ion binding"/>
    <property type="evidence" value="ECO:0007669"/>
    <property type="project" value="UniProtKB-KW"/>
</dbReference>
<evidence type="ECO:0000256" key="12">
    <source>
        <dbReference type="ARBA" id="ARBA00048679"/>
    </source>
</evidence>
<protein>
    <recommendedName>
        <fullName evidence="3">non-specific serine/threonine protein kinase</fullName>
        <ecNumber evidence="3">2.7.11.1</ecNumber>
    </recommendedName>
</protein>
<evidence type="ECO:0000313" key="14">
    <source>
        <dbReference type="EMBL" id="EPR79190.1"/>
    </source>
</evidence>
<dbReference type="VEuPathDB" id="MicrosporidiaDB:SLOPH_1582"/>
<keyword evidence="8 14" id="KW-0418">Kinase</keyword>
<accession>S7W8K5</accession>
<dbReference type="Proteomes" id="UP000014978">
    <property type="component" value="Unassembled WGS sequence"/>
</dbReference>
<evidence type="ECO:0000313" key="15">
    <source>
        <dbReference type="Proteomes" id="UP000014978"/>
    </source>
</evidence>
<evidence type="ECO:0000256" key="11">
    <source>
        <dbReference type="ARBA" id="ARBA00047899"/>
    </source>
</evidence>
<dbReference type="GO" id="GO:0030688">
    <property type="term" value="C:preribosome, small subunit precursor"/>
    <property type="evidence" value="ECO:0007669"/>
    <property type="project" value="TreeGrafter"/>
</dbReference>
<name>S7W8K5_SPRLO</name>
<evidence type="ECO:0000259" key="13">
    <source>
        <dbReference type="SMART" id="SM00090"/>
    </source>
</evidence>
<evidence type="ECO:0000256" key="3">
    <source>
        <dbReference type="ARBA" id="ARBA00012513"/>
    </source>
</evidence>
<dbReference type="SUPFAM" id="SSF56112">
    <property type="entry name" value="Protein kinase-like (PK-like)"/>
    <property type="match status" value="1"/>
</dbReference>
<dbReference type="InParanoid" id="S7W8K5"/>
<keyword evidence="5" id="KW-0808">Transferase</keyword>
<keyword evidence="15" id="KW-1185">Reference proteome</keyword>
<dbReference type="GO" id="GO:0004674">
    <property type="term" value="F:protein serine/threonine kinase activity"/>
    <property type="evidence" value="ECO:0007669"/>
    <property type="project" value="UniProtKB-KW"/>
</dbReference>
<dbReference type="AlphaFoldDB" id="S7W8K5"/>
<dbReference type="PANTHER" id="PTHR45852:SF1">
    <property type="entry name" value="SERINE_THREONINE-PROTEIN KINASE RIO2"/>
    <property type="match status" value="1"/>
</dbReference>
<dbReference type="SMART" id="SM00090">
    <property type="entry name" value="RIO"/>
    <property type="match status" value="1"/>
</dbReference>
<dbReference type="FunCoup" id="S7W8K5">
    <property type="interactions" value="275"/>
</dbReference>
<dbReference type="HOGENOM" id="CLU_018693_1_0_1"/>
<evidence type="ECO:0000256" key="10">
    <source>
        <dbReference type="ARBA" id="ARBA00022842"/>
    </source>
</evidence>
<organism evidence="14 15">
    <name type="scientific">Spraguea lophii (strain 42_110)</name>
    <name type="common">Microsporidian parasite</name>
    <dbReference type="NCBI Taxonomy" id="1358809"/>
    <lineage>
        <taxon>Eukaryota</taxon>
        <taxon>Fungi</taxon>
        <taxon>Fungi incertae sedis</taxon>
        <taxon>Microsporidia</taxon>
        <taxon>Spragueidae</taxon>
        <taxon>Spraguea</taxon>
    </lineage>
</organism>
<dbReference type="Gene3D" id="3.30.200.20">
    <property type="entry name" value="Phosphorylase Kinase, domain 1"/>
    <property type="match status" value="1"/>
</dbReference>
<dbReference type="PANTHER" id="PTHR45852">
    <property type="entry name" value="SER/THR-PROTEIN KINASE RIO2"/>
    <property type="match status" value="1"/>
</dbReference>
<keyword evidence="7" id="KW-0547">Nucleotide-binding</keyword>
<dbReference type="FunFam" id="3.30.200.20:FF:000052">
    <property type="entry name" value="Serine/threonine-protein kinase RIO2"/>
    <property type="match status" value="1"/>
</dbReference>
<evidence type="ECO:0000256" key="5">
    <source>
        <dbReference type="ARBA" id="ARBA00022679"/>
    </source>
</evidence>
<reference evidence="15" key="1">
    <citation type="journal article" date="2013" name="PLoS Genet.">
        <title>The genome of Spraguea lophii and the basis of host-microsporidian interactions.</title>
        <authorList>
            <person name="Campbell S.E."/>
            <person name="Williams T.A."/>
            <person name="Yousuf A."/>
            <person name="Soanes D.M."/>
            <person name="Paszkiewicz K.H."/>
            <person name="Williams B.A.P."/>
        </authorList>
    </citation>
    <scope>NUCLEOTIDE SEQUENCE [LARGE SCALE GENOMIC DNA]</scope>
    <source>
        <strain evidence="15">42_110</strain>
    </source>
</reference>
<evidence type="ECO:0000256" key="7">
    <source>
        <dbReference type="ARBA" id="ARBA00022741"/>
    </source>
</evidence>
<dbReference type="Gene3D" id="1.10.510.10">
    <property type="entry name" value="Transferase(Phosphotransferase) domain 1"/>
    <property type="match status" value="1"/>
</dbReference>
<comment type="cofactor">
    <cofactor evidence="1">
        <name>Mg(2+)</name>
        <dbReference type="ChEBI" id="CHEBI:18420"/>
    </cofactor>
</comment>
<keyword evidence="4" id="KW-0723">Serine/threonine-protein kinase</keyword>
<dbReference type="InterPro" id="IPR018935">
    <property type="entry name" value="RIO_kinase_CS"/>
</dbReference>
<evidence type="ECO:0000256" key="9">
    <source>
        <dbReference type="ARBA" id="ARBA00022840"/>
    </source>
</evidence>
<keyword evidence="9" id="KW-0067">ATP-binding</keyword>
<gene>
    <name evidence="14" type="ORF">SLOPH_1582</name>
</gene>
<dbReference type="STRING" id="1358809.S7W8K5"/>